<dbReference type="Pfam" id="PF00561">
    <property type="entry name" value="Abhydrolase_1"/>
    <property type="match status" value="1"/>
</dbReference>
<accession>A0A554RX12</accession>
<comment type="caution">
    <text evidence="2">The sequence shown here is derived from an EMBL/GenBank/DDBJ whole genome shotgun (WGS) entry which is preliminary data.</text>
</comment>
<dbReference type="Proteomes" id="UP000316988">
    <property type="component" value="Unassembled WGS sequence"/>
</dbReference>
<keyword evidence="2" id="KW-0378">Hydrolase</keyword>
<proteinExistence type="predicted"/>
<dbReference type="InterPro" id="IPR050471">
    <property type="entry name" value="AB_hydrolase"/>
</dbReference>
<dbReference type="Gene3D" id="3.40.50.1820">
    <property type="entry name" value="alpha/beta hydrolase"/>
    <property type="match status" value="1"/>
</dbReference>
<dbReference type="AlphaFoldDB" id="A0A554RX12"/>
<dbReference type="PANTHER" id="PTHR43433:SF5">
    <property type="entry name" value="AB HYDROLASE-1 DOMAIN-CONTAINING PROTEIN"/>
    <property type="match status" value="1"/>
</dbReference>
<dbReference type="PANTHER" id="PTHR43433">
    <property type="entry name" value="HYDROLASE, ALPHA/BETA FOLD FAMILY PROTEIN"/>
    <property type="match status" value="1"/>
</dbReference>
<dbReference type="SUPFAM" id="SSF53474">
    <property type="entry name" value="alpha/beta-Hydrolases"/>
    <property type="match status" value="1"/>
</dbReference>
<dbReference type="InterPro" id="IPR029058">
    <property type="entry name" value="AB_hydrolase_fold"/>
</dbReference>
<protein>
    <submittedName>
        <fullName evidence="2">Alpha/beta fold hydrolase</fullName>
    </submittedName>
</protein>
<name>A0A554RX12_9ACTN</name>
<gene>
    <name evidence="2" type="ORF">FNM00_14205</name>
</gene>
<dbReference type="GO" id="GO:0046503">
    <property type="term" value="P:glycerolipid catabolic process"/>
    <property type="evidence" value="ECO:0007669"/>
    <property type="project" value="TreeGrafter"/>
</dbReference>
<evidence type="ECO:0000313" key="3">
    <source>
        <dbReference type="Proteomes" id="UP000316988"/>
    </source>
</evidence>
<organism evidence="2 3">
    <name type="scientific">Aeromicrobium piscarium</name>
    <dbReference type="NCBI Taxonomy" id="2590901"/>
    <lineage>
        <taxon>Bacteria</taxon>
        <taxon>Bacillati</taxon>
        <taxon>Actinomycetota</taxon>
        <taxon>Actinomycetes</taxon>
        <taxon>Propionibacteriales</taxon>
        <taxon>Nocardioidaceae</taxon>
        <taxon>Aeromicrobium</taxon>
    </lineage>
</organism>
<reference evidence="2 3" key="1">
    <citation type="submission" date="2019-07" db="EMBL/GenBank/DDBJ databases">
        <authorList>
            <person name="Zhao L.H."/>
        </authorList>
    </citation>
    <scope>NUCLEOTIDE SEQUENCE [LARGE SCALE GENOMIC DNA]</scope>
    <source>
        <strain evidence="2 3">Co35</strain>
    </source>
</reference>
<dbReference type="GO" id="GO:0004806">
    <property type="term" value="F:triacylglycerol lipase activity"/>
    <property type="evidence" value="ECO:0007669"/>
    <property type="project" value="TreeGrafter"/>
</dbReference>
<dbReference type="InterPro" id="IPR000073">
    <property type="entry name" value="AB_hydrolase_1"/>
</dbReference>
<dbReference type="RefSeq" id="WP_143914207.1">
    <property type="nucleotide sequence ID" value="NZ_VLNT01000013.1"/>
</dbReference>
<dbReference type="EMBL" id="VLNT01000013">
    <property type="protein sequence ID" value="TSD58641.1"/>
    <property type="molecule type" value="Genomic_DNA"/>
</dbReference>
<sequence>MSIAPSASERFAHLDSGLTLCFESWGDEDAPVVLLIMGLGSPMHLWPDGFCEQLVDRGYRVIRYDNRDTGRSTALRDQQVTRLDIVRAALGIQRQVPYTLGDLADDAAGLLDRLEIDRAHIVGASMGGMVAQTFAIAHPGRTASLTSIMSTTGSRFAGWMDPRLIPMMLRPGAASREEFIAGQLAASRAIGSPGFPDDPDLVRATAELTYDRGWTSAGVTRHVLAILTQRDRRKALRSVRVPAMVVHGTEDRMVHPSGGTSTARALPQAELLKIAGMGHDLPVAAQPAVVDAIDRTARRA</sequence>
<evidence type="ECO:0000259" key="1">
    <source>
        <dbReference type="Pfam" id="PF00561"/>
    </source>
</evidence>
<keyword evidence="3" id="KW-1185">Reference proteome</keyword>
<evidence type="ECO:0000313" key="2">
    <source>
        <dbReference type="EMBL" id="TSD58641.1"/>
    </source>
</evidence>
<dbReference type="OrthoDB" id="8957634at2"/>
<feature type="domain" description="AB hydrolase-1" evidence="1">
    <location>
        <begin position="31"/>
        <end position="280"/>
    </location>
</feature>